<reference evidence="2 3" key="1">
    <citation type="submission" date="2023-01" db="EMBL/GenBank/DDBJ databases">
        <authorList>
            <person name="Whitehead M."/>
        </authorList>
    </citation>
    <scope>NUCLEOTIDE SEQUENCE [LARGE SCALE GENOMIC DNA]</scope>
</reference>
<dbReference type="Proteomes" id="UP001160148">
    <property type="component" value="Unassembled WGS sequence"/>
</dbReference>
<comment type="caution">
    <text evidence="2">The sequence shown here is derived from an EMBL/GenBank/DDBJ whole genome shotgun (WGS) entry which is preliminary data.</text>
</comment>
<dbReference type="AlphaFoldDB" id="A0AAV0XQW0"/>
<sequence>MIAAVSKCGDTIDMINAYPILMLKPREFFGEILEKYQRNTRENTSVLMACSAASEKGPPLIIYKGKKIWDKWIGSESLFPGTTYAATNNGWMEKEVFTNYF</sequence>
<evidence type="ECO:0000259" key="1">
    <source>
        <dbReference type="Pfam" id="PF03184"/>
    </source>
</evidence>
<dbReference type="EMBL" id="CARXXK010000590">
    <property type="protein sequence ID" value="CAI6370860.1"/>
    <property type="molecule type" value="Genomic_DNA"/>
</dbReference>
<dbReference type="GO" id="GO:0003676">
    <property type="term" value="F:nucleic acid binding"/>
    <property type="evidence" value="ECO:0007669"/>
    <property type="project" value="InterPro"/>
</dbReference>
<dbReference type="Pfam" id="PF03184">
    <property type="entry name" value="DDE_1"/>
    <property type="match status" value="1"/>
</dbReference>
<organism evidence="2 3">
    <name type="scientific">Macrosiphum euphorbiae</name>
    <name type="common">potato aphid</name>
    <dbReference type="NCBI Taxonomy" id="13131"/>
    <lineage>
        <taxon>Eukaryota</taxon>
        <taxon>Metazoa</taxon>
        <taxon>Ecdysozoa</taxon>
        <taxon>Arthropoda</taxon>
        <taxon>Hexapoda</taxon>
        <taxon>Insecta</taxon>
        <taxon>Pterygota</taxon>
        <taxon>Neoptera</taxon>
        <taxon>Paraneoptera</taxon>
        <taxon>Hemiptera</taxon>
        <taxon>Sternorrhyncha</taxon>
        <taxon>Aphidomorpha</taxon>
        <taxon>Aphidoidea</taxon>
        <taxon>Aphididae</taxon>
        <taxon>Macrosiphini</taxon>
        <taxon>Macrosiphum</taxon>
    </lineage>
</organism>
<dbReference type="InterPro" id="IPR004875">
    <property type="entry name" value="DDE_SF_endonuclease_dom"/>
</dbReference>
<evidence type="ECO:0000313" key="2">
    <source>
        <dbReference type="EMBL" id="CAI6370860.1"/>
    </source>
</evidence>
<protein>
    <recommendedName>
        <fullName evidence="1">DDE-1 domain-containing protein</fullName>
    </recommendedName>
</protein>
<feature type="domain" description="DDE-1" evidence="1">
    <location>
        <begin position="43"/>
        <end position="101"/>
    </location>
</feature>
<gene>
    <name evidence="2" type="ORF">MEUPH1_LOCUS24937</name>
</gene>
<proteinExistence type="predicted"/>
<accession>A0AAV0XQW0</accession>
<keyword evidence="3" id="KW-1185">Reference proteome</keyword>
<name>A0AAV0XQW0_9HEMI</name>
<evidence type="ECO:0000313" key="3">
    <source>
        <dbReference type="Proteomes" id="UP001160148"/>
    </source>
</evidence>